<dbReference type="Pfam" id="PF02019">
    <property type="entry name" value="WIF"/>
    <property type="match status" value="1"/>
</dbReference>
<accession>A0A195C8U9</accession>
<feature type="compositionally biased region" description="Basic and acidic residues" evidence="3">
    <location>
        <begin position="75"/>
        <end position="97"/>
    </location>
</feature>
<sequence>MLVLDFIFGRCWVSDPEPPSLGPCRWQTLLKVIPHGPGTSRFGLLFDQSRSCTRQLYSIADTRTVSFHLFYDHHDRHPRRDGEKRTRSQNERSREMPNEPGKPKAKTRPWGQCGTLSSDFLLNERYTLCISGLDGELFYVREGTVNEYAMKFVVPVPAIIQKLHFTWENLAGRPKAFLSFVEIPVSVLRKNKCKRI</sequence>
<dbReference type="STRING" id="456900.A0A195C8U9"/>
<feature type="domain" description="WIF" evidence="4">
    <location>
        <begin position="120"/>
        <end position="196"/>
    </location>
</feature>
<dbReference type="InterPro" id="IPR038677">
    <property type="entry name" value="WIF_sf"/>
</dbReference>
<proteinExistence type="predicted"/>
<evidence type="ECO:0000256" key="3">
    <source>
        <dbReference type="SAM" id="MobiDB-lite"/>
    </source>
</evidence>
<evidence type="ECO:0000256" key="2">
    <source>
        <dbReference type="ARBA" id="ARBA00023180"/>
    </source>
</evidence>
<organism evidence="5 6">
    <name type="scientific">Cyphomyrmex costatus</name>
    <dbReference type="NCBI Taxonomy" id="456900"/>
    <lineage>
        <taxon>Eukaryota</taxon>
        <taxon>Metazoa</taxon>
        <taxon>Ecdysozoa</taxon>
        <taxon>Arthropoda</taxon>
        <taxon>Hexapoda</taxon>
        <taxon>Insecta</taxon>
        <taxon>Pterygota</taxon>
        <taxon>Neoptera</taxon>
        <taxon>Endopterygota</taxon>
        <taxon>Hymenoptera</taxon>
        <taxon>Apocrita</taxon>
        <taxon>Aculeata</taxon>
        <taxon>Formicoidea</taxon>
        <taxon>Formicidae</taxon>
        <taxon>Myrmicinae</taxon>
        <taxon>Cyphomyrmex</taxon>
    </lineage>
</organism>
<evidence type="ECO:0000256" key="1">
    <source>
        <dbReference type="ARBA" id="ARBA00022729"/>
    </source>
</evidence>
<dbReference type="InterPro" id="IPR003306">
    <property type="entry name" value="WIF"/>
</dbReference>
<evidence type="ECO:0000313" key="6">
    <source>
        <dbReference type="Proteomes" id="UP000078542"/>
    </source>
</evidence>
<keyword evidence="5" id="KW-0418">Kinase</keyword>
<feature type="region of interest" description="Disordered" evidence="3">
    <location>
        <begin position="75"/>
        <end position="110"/>
    </location>
</feature>
<gene>
    <name evidence="5" type="ORF">ALC62_12022</name>
</gene>
<dbReference type="Proteomes" id="UP000078542">
    <property type="component" value="Unassembled WGS sequence"/>
</dbReference>
<name>A0A195C8U9_9HYME</name>
<dbReference type="Gene3D" id="2.60.40.2170">
    <property type="entry name" value="Wnt, WIF domain"/>
    <property type="match status" value="1"/>
</dbReference>
<keyword evidence="6" id="KW-1185">Reference proteome</keyword>
<dbReference type="PROSITE" id="PS50814">
    <property type="entry name" value="WIF"/>
    <property type="match status" value="1"/>
</dbReference>
<evidence type="ECO:0000259" key="4">
    <source>
        <dbReference type="PROSITE" id="PS50814"/>
    </source>
</evidence>
<keyword evidence="5" id="KW-0808">Transferase</keyword>
<dbReference type="AlphaFoldDB" id="A0A195C8U9"/>
<protein>
    <submittedName>
        <fullName evidence="5">Tyrosine-protein kinase Dnt</fullName>
    </submittedName>
</protein>
<reference evidence="5 6" key="1">
    <citation type="submission" date="2016-03" db="EMBL/GenBank/DDBJ databases">
        <title>Cyphomyrmex costatus WGS genome.</title>
        <authorList>
            <person name="Nygaard S."/>
            <person name="Hu H."/>
            <person name="Boomsma J."/>
            <person name="Zhang G."/>
        </authorList>
    </citation>
    <scope>NUCLEOTIDE SEQUENCE [LARGE SCALE GENOMIC DNA]</scope>
    <source>
        <strain evidence="5">MS0001</strain>
        <tissue evidence="5">Whole body</tissue>
    </source>
</reference>
<dbReference type="EMBL" id="KQ978072">
    <property type="protein sequence ID" value="KYM97289.1"/>
    <property type="molecule type" value="Genomic_DNA"/>
</dbReference>
<keyword evidence="1" id="KW-0732">Signal</keyword>
<dbReference type="GO" id="GO:0016301">
    <property type="term" value="F:kinase activity"/>
    <property type="evidence" value="ECO:0007669"/>
    <property type="project" value="UniProtKB-KW"/>
</dbReference>
<evidence type="ECO:0000313" key="5">
    <source>
        <dbReference type="EMBL" id="KYM97289.1"/>
    </source>
</evidence>
<keyword evidence="2" id="KW-0325">Glycoprotein</keyword>